<comment type="caution">
    <text evidence="1">The sequence shown here is derived from an EMBL/GenBank/DDBJ whole genome shotgun (WGS) entry which is preliminary data.</text>
</comment>
<dbReference type="RefSeq" id="WP_250917545.1">
    <property type="nucleotide sequence ID" value="NZ_JAMQAW010000002.1"/>
</dbReference>
<dbReference type="InterPro" id="IPR016888">
    <property type="entry name" value="UCP028498"/>
</dbReference>
<proteinExistence type="predicted"/>
<gene>
    <name evidence="1" type="ORF">NBG84_02510</name>
</gene>
<dbReference type="EMBL" id="JAMQAW010000002">
    <property type="protein sequence ID" value="MCM2387194.1"/>
    <property type="molecule type" value="Genomic_DNA"/>
</dbReference>
<dbReference type="Proteomes" id="UP001431429">
    <property type="component" value="Unassembled WGS sequence"/>
</dbReference>
<reference evidence="1" key="1">
    <citation type="submission" date="2022-06" db="EMBL/GenBank/DDBJ databases">
        <title>Genome public.</title>
        <authorList>
            <person name="Sun Q."/>
        </authorList>
    </citation>
    <scope>NUCLEOTIDE SEQUENCE</scope>
    <source>
        <strain evidence="1">CWNU-1</strain>
    </source>
</reference>
<evidence type="ECO:0000313" key="1">
    <source>
        <dbReference type="EMBL" id="MCM2387194.1"/>
    </source>
</evidence>
<keyword evidence="2" id="KW-1185">Reference proteome</keyword>
<protein>
    <submittedName>
        <fullName evidence="1">DUF2255 family protein</fullName>
    </submittedName>
</protein>
<dbReference type="Pfam" id="PF10012">
    <property type="entry name" value="DUF2255"/>
    <property type="match status" value="1"/>
</dbReference>
<accession>A0ABT0UFM2</accession>
<evidence type="ECO:0000313" key="2">
    <source>
        <dbReference type="Proteomes" id="UP001431429"/>
    </source>
</evidence>
<name>A0ABT0UFM2_9ACTN</name>
<sequence length="122" mass="13552">MQSVTGMARSSKEIFLHIQHAGASVSRTVWCVDVGGSTYIRSAFGPNSQWYRMARLAGTARVEIDGTAWPVRLELTVEPGLNHRISEAYRAKYERAWPGPVRSLLSADAVGTTLRLRPHTRT</sequence>
<organism evidence="1 2">
    <name type="scientific">Streptomyces albipurpureus</name>
    <dbReference type="NCBI Taxonomy" id="2897419"/>
    <lineage>
        <taxon>Bacteria</taxon>
        <taxon>Bacillati</taxon>
        <taxon>Actinomycetota</taxon>
        <taxon>Actinomycetes</taxon>
        <taxon>Kitasatosporales</taxon>
        <taxon>Streptomycetaceae</taxon>
        <taxon>Streptomyces</taxon>
    </lineage>
</organism>